<accession>A0A1H7TET5</accession>
<dbReference type="InterPro" id="IPR001647">
    <property type="entry name" value="HTH_TetR"/>
</dbReference>
<evidence type="ECO:0000256" key="4">
    <source>
        <dbReference type="PROSITE-ProRule" id="PRU00335"/>
    </source>
</evidence>
<dbReference type="OrthoDB" id="4541465at2"/>
<keyword evidence="3" id="KW-0804">Transcription</keyword>
<organism evidence="6 7">
    <name type="scientific">Nonomuraea pusilla</name>
    <dbReference type="NCBI Taxonomy" id="46177"/>
    <lineage>
        <taxon>Bacteria</taxon>
        <taxon>Bacillati</taxon>
        <taxon>Actinomycetota</taxon>
        <taxon>Actinomycetes</taxon>
        <taxon>Streptosporangiales</taxon>
        <taxon>Streptosporangiaceae</taxon>
        <taxon>Nonomuraea</taxon>
    </lineage>
</organism>
<keyword evidence="7" id="KW-1185">Reference proteome</keyword>
<feature type="DNA-binding region" description="H-T-H motif" evidence="4">
    <location>
        <begin position="34"/>
        <end position="53"/>
    </location>
</feature>
<dbReference type="STRING" id="46177.SAMN05660976_03454"/>
<dbReference type="InterPro" id="IPR050109">
    <property type="entry name" value="HTH-type_TetR-like_transc_reg"/>
</dbReference>
<dbReference type="AlphaFoldDB" id="A0A1H7TET5"/>
<dbReference type="Gene3D" id="1.10.357.10">
    <property type="entry name" value="Tetracycline Repressor, domain 2"/>
    <property type="match status" value="1"/>
</dbReference>
<feature type="domain" description="HTH tetR-type" evidence="5">
    <location>
        <begin position="11"/>
        <end position="71"/>
    </location>
</feature>
<dbReference type="PANTHER" id="PTHR30055:SF234">
    <property type="entry name" value="HTH-TYPE TRANSCRIPTIONAL REGULATOR BETI"/>
    <property type="match status" value="1"/>
</dbReference>
<dbReference type="EMBL" id="FOBF01000007">
    <property type="protein sequence ID" value="SEL82894.1"/>
    <property type="molecule type" value="Genomic_DNA"/>
</dbReference>
<evidence type="ECO:0000313" key="7">
    <source>
        <dbReference type="Proteomes" id="UP000198953"/>
    </source>
</evidence>
<evidence type="ECO:0000256" key="2">
    <source>
        <dbReference type="ARBA" id="ARBA00023125"/>
    </source>
</evidence>
<dbReference type="PANTHER" id="PTHR30055">
    <property type="entry name" value="HTH-TYPE TRANSCRIPTIONAL REGULATOR RUTR"/>
    <property type="match status" value="1"/>
</dbReference>
<reference evidence="6 7" key="1">
    <citation type="submission" date="2016-10" db="EMBL/GenBank/DDBJ databases">
        <authorList>
            <person name="de Groot N.N."/>
        </authorList>
    </citation>
    <scope>NUCLEOTIDE SEQUENCE [LARGE SCALE GENOMIC DNA]</scope>
    <source>
        <strain evidence="6 7">DSM 43357</strain>
    </source>
</reference>
<dbReference type="InterPro" id="IPR009057">
    <property type="entry name" value="Homeodomain-like_sf"/>
</dbReference>
<gene>
    <name evidence="6" type="ORF">SAMN05660976_03454</name>
</gene>
<dbReference type="Pfam" id="PF00440">
    <property type="entry name" value="TetR_N"/>
    <property type="match status" value="1"/>
</dbReference>
<evidence type="ECO:0000259" key="5">
    <source>
        <dbReference type="PROSITE" id="PS50977"/>
    </source>
</evidence>
<evidence type="ECO:0000256" key="3">
    <source>
        <dbReference type="ARBA" id="ARBA00023163"/>
    </source>
</evidence>
<evidence type="ECO:0000256" key="1">
    <source>
        <dbReference type="ARBA" id="ARBA00023015"/>
    </source>
</evidence>
<dbReference type="SUPFAM" id="SSF46689">
    <property type="entry name" value="Homeodomain-like"/>
    <property type="match status" value="1"/>
</dbReference>
<dbReference type="PRINTS" id="PR00455">
    <property type="entry name" value="HTHTETR"/>
</dbReference>
<evidence type="ECO:0000313" key="6">
    <source>
        <dbReference type="EMBL" id="SEL82894.1"/>
    </source>
</evidence>
<keyword evidence="2 4" id="KW-0238">DNA-binding</keyword>
<dbReference type="RefSeq" id="WP_091101392.1">
    <property type="nucleotide sequence ID" value="NZ_FOBF01000007.1"/>
</dbReference>
<protein>
    <submittedName>
        <fullName evidence="6">Transcriptional regulator, TetR family</fullName>
    </submittedName>
</protein>
<dbReference type="PROSITE" id="PS50977">
    <property type="entry name" value="HTH_TETR_2"/>
    <property type="match status" value="1"/>
</dbReference>
<keyword evidence="1" id="KW-0805">Transcription regulation</keyword>
<dbReference type="Proteomes" id="UP000198953">
    <property type="component" value="Unassembled WGS sequence"/>
</dbReference>
<name>A0A1H7TET5_9ACTN</name>
<dbReference type="GO" id="GO:0003700">
    <property type="term" value="F:DNA-binding transcription factor activity"/>
    <property type="evidence" value="ECO:0007669"/>
    <property type="project" value="TreeGrafter"/>
</dbReference>
<proteinExistence type="predicted"/>
<sequence>MPLPRFDRLPVDARAAILAVARAHFARDGKDGASFNQIIADAGISKSSAYHYFDGKDDLFGAVVADTADRVVAVLGLWTDVEAEDDLWQQVKAGATRLVAYLREHPDDQAVLSAQPPTHQDGQSWIHSLIANGRRIGLINPYPSIELVTVATMSIFQGLDAWALEQRDELDQFADVLVLFLSRLWK</sequence>
<dbReference type="GO" id="GO:0000976">
    <property type="term" value="F:transcription cis-regulatory region binding"/>
    <property type="evidence" value="ECO:0007669"/>
    <property type="project" value="TreeGrafter"/>
</dbReference>